<sequence>MRGSHVRSSVDVSAKDKCCDEQYRTGVNMESRYAPENPPREEETLLAPYSQEDVPMNMAIPAHSSGATLKERLSAGMATMEKVSGKQKRPANHNGVPSAQQQAAPPAKQICKPPLQDQPRAGSAHGGQPGAKQIAGVPAEPPVSEQSNPDIALKLALRRLSSNMLKIGERQVAAPHEVWSLMDEQKEIRGMLSARTPLRNSIETFLDLLEALLRAKLQLRTSLLSFRT</sequence>
<keyword evidence="3" id="KW-1185">Reference proteome</keyword>
<evidence type="ECO:0000256" key="1">
    <source>
        <dbReference type="SAM" id="MobiDB-lite"/>
    </source>
</evidence>
<evidence type="ECO:0000313" key="3">
    <source>
        <dbReference type="Proteomes" id="UP001562425"/>
    </source>
</evidence>
<comment type="caution">
    <text evidence="2">The sequence shown here is derived from an EMBL/GenBank/DDBJ whole genome shotgun (WGS) entry which is preliminary data.</text>
</comment>
<protein>
    <submittedName>
        <fullName evidence="2">Uncharacterized protein</fullName>
    </submittedName>
</protein>
<dbReference type="EMBL" id="JBEHCU010006286">
    <property type="protein sequence ID" value="KAL1397466.1"/>
    <property type="molecule type" value="Genomic_DNA"/>
</dbReference>
<dbReference type="AlphaFoldDB" id="A0ABD1DCQ9"/>
<accession>A0ABD1DCQ9</accession>
<gene>
    <name evidence="2" type="ORF">pipiens_009743</name>
</gene>
<organism evidence="2 3">
    <name type="scientific">Culex pipiens pipiens</name>
    <name type="common">Northern house mosquito</name>
    <dbReference type="NCBI Taxonomy" id="38569"/>
    <lineage>
        <taxon>Eukaryota</taxon>
        <taxon>Metazoa</taxon>
        <taxon>Ecdysozoa</taxon>
        <taxon>Arthropoda</taxon>
        <taxon>Hexapoda</taxon>
        <taxon>Insecta</taxon>
        <taxon>Pterygota</taxon>
        <taxon>Neoptera</taxon>
        <taxon>Endopterygota</taxon>
        <taxon>Diptera</taxon>
        <taxon>Nematocera</taxon>
        <taxon>Culicoidea</taxon>
        <taxon>Culicidae</taxon>
        <taxon>Culicinae</taxon>
        <taxon>Culicini</taxon>
        <taxon>Culex</taxon>
        <taxon>Culex</taxon>
    </lineage>
</organism>
<feature type="region of interest" description="Disordered" evidence="1">
    <location>
        <begin position="78"/>
        <end position="147"/>
    </location>
</feature>
<proteinExistence type="predicted"/>
<reference evidence="2 3" key="1">
    <citation type="submission" date="2024-05" db="EMBL/GenBank/DDBJ databases">
        <title>Culex pipiens pipiens assembly and annotation.</title>
        <authorList>
            <person name="Alout H."/>
            <person name="Durand T."/>
        </authorList>
    </citation>
    <scope>NUCLEOTIDE SEQUENCE [LARGE SCALE GENOMIC DNA]</scope>
    <source>
        <strain evidence="2">HA-2024</strain>
        <tissue evidence="2">Whole body</tissue>
    </source>
</reference>
<evidence type="ECO:0000313" key="2">
    <source>
        <dbReference type="EMBL" id="KAL1397466.1"/>
    </source>
</evidence>
<dbReference type="Proteomes" id="UP001562425">
    <property type="component" value="Unassembled WGS sequence"/>
</dbReference>
<feature type="compositionally biased region" description="Low complexity" evidence="1">
    <location>
        <begin position="99"/>
        <end position="114"/>
    </location>
</feature>
<name>A0ABD1DCQ9_CULPP</name>